<reference evidence="3" key="2">
    <citation type="submission" date="2018-12" db="UniProtKB">
        <authorList>
            <consortium name="WormBaseParasite"/>
        </authorList>
    </citation>
    <scope>IDENTIFICATION</scope>
    <source>
        <strain evidence="3">Puerto Rican</strain>
    </source>
</reference>
<name>A0A3Q0KS21_SCHMA</name>
<dbReference type="PROSITE" id="PS51021">
    <property type="entry name" value="BAR"/>
    <property type="match status" value="1"/>
</dbReference>
<dbReference type="InterPro" id="IPR027267">
    <property type="entry name" value="AH/BAR_dom_sf"/>
</dbReference>
<dbReference type="SMART" id="SM00721">
    <property type="entry name" value="BAR"/>
    <property type="match status" value="1"/>
</dbReference>
<evidence type="ECO:0000259" key="1">
    <source>
        <dbReference type="PROSITE" id="PS51021"/>
    </source>
</evidence>
<dbReference type="Pfam" id="PF03114">
    <property type="entry name" value="BAR"/>
    <property type="match status" value="1"/>
</dbReference>
<sequence length="255" mass="29280">MKKFLDNTNTKLNRALQKTNEVIGRAEKTEFDEEFVSLLRQAESTHEASKQIMEAIEQWINPCVLKKFDDVACKVESMVTDNKSYWLKVPAKLPAEHLGDTLLSIAVGVGAGTAYGAALSQCGEYSREIASAESRRNAILEKKTLCVLHHFLAIEWPEIQKELGHLESYRLDYDKFRSKVKHNEYPDPETLKKMEDAKTVLYKQLDKTRSRLQQVKSVNDSNMMALKELVAAQRTYFTECKQRTEELSAQMERLK</sequence>
<dbReference type="STRING" id="6183.A0A3Q0KS21"/>
<feature type="domain" description="BAR" evidence="1">
    <location>
        <begin position="20"/>
        <end position="255"/>
    </location>
</feature>
<evidence type="ECO:0000313" key="2">
    <source>
        <dbReference type="Proteomes" id="UP000008854"/>
    </source>
</evidence>
<organism evidence="2 3">
    <name type="scientific">Schistosoma mansoni</name>
    <name type="common">Blood fluke</name>
    <dbReference type="NCBI Taxonomy" id="6183"/>
    <lineage>
        <taxon>Eukaryota</taxon>
        <taxon>Metazoa</taxon>
        <taxon>Spiralia</taxon>
        <taxon>Lophotrochozoa</taxon>
        <taxon>Platyhelminthes</taxon>
        <taxon>Trematoda</taxon>
        <taxon>Digenea</taxon>
        <taxon>Strigeidida</taxon>
        <taxon>Schistosomatoidea</taxon>
        <taxon>Schistosomatidae</taxon>
        <taxon>Schistosoma</taxon>
    </lineage>
</organism>
<dbReference type="AlphaFoldDB" id="A0A3Q0KS21"/>
<dbReference type="SUPFAM" id="SSF103657">
    <property type="entry name" value="BAR/IMD domain-like"/>
    <property type="match status" value="1"/>
</dbReference>
<dbReference type="GO" id="GO:0005737">
    <property type="term" value="C:cytoplasm"/>
    <property type="evidence" value="ECO:0007669"/>
    <property type="project" value="InterPro"/>
</dbReference>
<keyword evidence="2" id="KW-1185">Reference proteome</keyword>
<reference evidence="2" key="1">
    <citation type="journal article" date="2012" name="PLoS Negl. Trop. Dis.">
        <title>A systematically improved high quality genome and transcriptome of the human blood fluke Schistosoma mansoni.</title>
        <authorList>
            <person name="Protasio A.V."/>
            <person name="Tsai I.J."/>
            <person name="Babbage A."/>
            <person name="Nichol S."/>
            <person name="Hunt M."/>
            <person name="Aslett M.A."/>
            <person name="De Silva N."/>
            <person name="Velarde G.S."/>
            <person name="Anderson T.J."/>
            <person name="Clark R.C."/>
            <person name="Davidson C."/>
            <person name="Dillon G.P."/>
            <person name="Holroyd N.E."/>
            <person name="LoVerde P.T."/>
            <person name="Lloyd C."/>
            <person name="McQuillan J."/>
            <person name="Oliveira G."/>
            <person name="Otto T.D."/>
            <person name="Parker-Manuel S.J."/>
            <person name="Quail M.A."/>
            <person name="Wilson R.A."/>
            <person name="Zerlotini A."/>
            <person name="Dunne D.W."/>
            <person name="Berriman M."/>
        </authorList>
    </citation>
    <scope>NUCLEOTIDE SEQUENCE [LARGE SCALE GENOMIC DNA]</scope>
    <source>
        <strain evidence="2">Puerto Rican</strain>
    </source>
</reference>
<dbReference type="InParanoid" id="A0A3Q0KS21"/>
<dbReference type="Gene3D" id="1.20.1270.60">
    <property type="entry name" value="Arfaptin homology (AH) domain/BAR domain"/>
    <property type="match status" value="1"/>
</dbReference>
<proteinExistence type="predicted"/>
<evidence type="ECO:0000313" key="3">
    <source>
        <dbReference type="WBParaSite" id="Smp_163720.1"/>
    </source>
</evidence>
<dbReference type="InterPro" id="IPR004148">
    <property type="entry name" value="BAR_dom"/>
</dbReference>
<accession>A0A3Q0KS21</accession>
<dbReference type="WBParaSite" id="Smp_163720.1">
    <property type="protein sequence ID" value="Smp_163720.1"/>
    <property type="gene ID" value="Smp_163720"/>
</dbReference>
<protein>
    <submittedName>
        <fullName evidence="3">Putative endophilin B1</fullName>
    </submittedName>
</protein>
<dbReference type="Proteomes" id="UP000008854">
    <property type="component" value="Unassembled WGS sequence"/>
</dbReference>